<evidence type="ECO:0000256" key="11">
    <source>
        <dbReference type="ARBA" id="ARBA00023049"/>
    </source>
</evidence>
<keyword evidence="12 16" id="KW-0472">Membrane</keyword>
<comment type="subcellular location">
    <subcellularLocation>
        <location evidence="2">Endoplasmic reticulum membrane</location>
        <topology evidence="2">Multi-pass membrane protein</topology>
    </subcellularLocation>
</comment>
<comment type="cofactor">
    <cofactor evidence="1">
        <name>Zn(2+)</name>
        <dbReference type="ChEBI" id="CHEBI:29105"/>
    </cofactor>
</comment>
<evidence type="ECO:0000256" key="15">
    <source>
        <dbReference type="SAM" id="MobiDB-lite"/>
    </source>
</evidence>
<dbReference type="AlphaFoldDB" id="A0A663F8M7"/>
<keyword evidence="9" id="KW-0862">Zinc</keyword>
<feature type="transmembrane region" description="Helical" evidence="16">
    <location>
        <begin position="524"/>
        <end position="550"/>
    </location>
</feature>
<dbReference type="Gene3D" id="3.40.630.10">
    <property type="entry name" value="Zn peptidases"/>
    <property type="match status" value="1"/>
</dbReference>
<reference evidence="20" key="2">
    <citation type="submission" date="2025-09" db="UniProtKB">
        <authorList>
            <consortium name="Ensembl"/>
        </authorList>
    </citation>
    <scope>IDENTIFICATION</scope>
</reference>
<protein>
    <recommendedName>
        <fullName evidence="14">Endoplasmic reticulum metallopeptidase 1</fullName>
    </recommendedName>
</protein>
<keyword evidence="4" id="KW-0645">Protease</keyword>
<dbReference type="FunFam" id="3.40.630.10:FF:000008">
    <property type="entry name" value="Endoplasmic reticulum metallopeptidase 1"/>
    <property type="match status" value="1"/>
</dbReference>
<keyword evidence="5 16" id="KW-0812">Transmembrane</keyword>
<keyword evidence="10 16" id="KW-1133">Transmembrane helix</keyword>
<evidence type="ECO:0000256" key="9">
    <source>
        <dbReference type="ARBA" id="ARBA00022833"/>
    </source>
</evidence>
<dbReference type="Pfam" id="PF22249">
    <property type="entry name" value="ERMP1-TM"/>
    <property type="match status" value="1"/>
</dbReference>
<dbReference type="GO" id="GO:0005789">
    <property type="term" value="C:endoplasmic reticulum membrane"/>
    <property type="evidence" value="ECO:0007669"/>
    <property type="project" value="UniProtKB-SubCell"/>
</dbReference>
<feature type="domain" description="Endoplasmic reticulum metallopeptidase 1-like C-terminal" evidence="18">
    <location>
        <begin position="717"/>
        <end position="938"/>
    </location>
</feature>
<evidence type="ECO:0000259" key="18">
    <source>
        <dbReference type="Pfam" id="PF22248"/>
    </source>
</evidence>
<feature type="transmembrane region" description="Helical" evidence="16">
    <location>
        <begin position="562"/>
        <end position="583"/>
    </location>
</feature>
<evidence type="ECO:0000256" key="13">
    <source>
        <dbReference type="ARBA" id="ARBA00023180"/>
    </source>
</evidence>
<dbReference type="CDD" id="cd03875">
    <property type="entry name" value="M28_Fxna_like"/>
    <property type="match status" value="1"/>
</dbReference>
<evidence type="ECO:0000256" key="10">
    <source>
        <dbReference type="ARBA" id="ARBA00022989"/>
    </source>
</evidence>
<evidence type="ECO:0000256" key="4">
    <source>
        <dbReference type="ARBA" id="ARBA00022670"/>
    </source>
</evidence>
<evidence type="ECO:0000256" key="12">
    <source>
        <dbReference type="ARBA" id="ARBA00023136"/>
    </source>
</evidence>
<evidence type="ECO:0000259" key="19">
    <source>
        <dbReference type="Pfam" id="PF22249"/>
    </source>
</evidence>
<evidence type="ECO:0000313" key="21">
    <source>
        <dbReference type="Proteomes" id="UP000472275"/>
    </source>
</evidence>
<sequence length="940" mass="103659">MEQSATAAAVWRLRATGGHRDRDHGHPPARDDGDGDTGGEEAGRAAAAAAVAAAAAARGAGGAAGAAVPAGAAGAGARLAPAAAEPAVRRRAPRVQRPPRQVRRGREGREGCPSCRGRGRGGCGGEPWGAPVPRQPAGRVRPRLDPGRRWSRVGYLDNITAIGPRTVGSPENEVLAVNYLLEQIQAIERESTDAHKISVDIQRPTGSFSIDFLGGFTSYYANITNVIVKLEPRNGAEHAVLSNCHFDSVPNTPGASDDAVSCAVMLEILNTLSKSSEPLQHAVIFLFNGAEENILQASHGFITQHEWAKSIRAFINLEAAGVGGKELVFQTGPENPWLVQAYVVAAKHPFASVVAQEIFQSGIIPADTDFRIYRDFGNVPGIDLAFIENGYIYHTEYDTSDRILTDSIQRAGDNILGVLKYLATSDKLAKSFEYRHGNVVFFDVLGLFVLAYPARVGTIMNYITAAIAFLYLSKKVLQPKTRAIHNLKKFFTAFGVTLISWVCTLVTVLIVAAFISVIGRSLSWYTHFYVSVFLYGTAAAANLVLVHTLAKKFFLKNMNEQYLGDIFFDASLMIWSIALAVVTQMGLCSAFICTLWVAFPLLLCVYVLLSFYDFFFVMMYMLGMFVPYLYMMYLSWTVFEMFTPIMGRSGSEILPDVVLAGFIVVITMILSSYFINFIYLVKSTKTTLITLTAVFVVTLILVCSGIFFPYSSDAANPKPKRVFLQHTSRRFHDVHGNVVKSDSGIWINGFDYNGISHITPHVPEINDTIRTACEEHAPFCGLPWILPVHFMFRKNWYLPAPEIFPRSPIHFKVLSKELMPWNSVRLSFEVSGPSHMSLYVRPHEGSALSTWSLGDGIPVASLGGDYFVFYSHGLQATPWHFWVELTAPEKHSDGIVSLAIAAHYFFGEDQKSPQLYALLERFPNWTFSSGWSCTYDLFVF</sequence>
<evidence type="ECO:0000256" key="3">
    <source>
        <dbReference type="ARBA" id="ARBA00010918"/>
    </source>
</evidence>
<feature type="transmembrane region" description="Helical" evidence="16">
    <location>
        <begin position="688"/>
        <end position="710"/>
    </location>
</feature>
<feature type="transmembrane region" description="Helical" evidence="16">
    <location>
        <begin position="444"/>
        <end position="472"/>
    </location>
</feature>
<evidence type="ECO:0000256" key="1">
    <source>
        <dbReference type="ARBA" id="ARBA00001947"/>
    </source>
</evidence>
<feature type="transmembrane region" description="Helical" evidence="16">
    <location>
        <begin position="616"/>
        <end position="639"/>
    </location>
</feature>
<feature type="transmembrane region" description="Helical" evidence="16">
    <location>
        <begin position="659"/>
        <end position="681"/>
    </location>
</feature>
<feature type="region of interest" description="Disordered" evidence="15">
    <location>
        <begin position="82"/>
        <end position="145"/>
    </location>
</feature>
<dbReference type="Pfam" id="PF22248">
    <property type="entry name" value="ERMP1_C"/>
    <property type="match status" value="1"/>
</dbReference>
<dbReference type="Pfam" id="PF04389">
    <property type="entry name" value="Peptidase_M28"/>
    <property type="match status" value="1"/>
</dbReference>
<evidence type="ECO:0000256" key="6">
    <source>
        <dbReference type="ARBA" id="ARBA00022723"/>
    </source>
</evidence>
<dbReference type="InterPro" id="IPR048024">
    <property type="entry name" value="Fxna-like_M28_dom"/>
</dbReference>
<feature type="transmembrane region" description="Helical" evidence="16">
    <location>
        <begin position="493"/>
        <end position="518"/>
    </location>
</feature>
<evidence type="ECO:0000256" key="2">
    <source>
        <dbReference type="ARBA" id="ARBA00004477"/>
    </source>
</evidence>
<feature type="compositionally biased region" description="Basic and acidic residues" evidence="15">
    <location>
        <begin position="18"/>
        <end position="32"/>
    </location>
</feature>
<keyword evidence="8" id="KW-0256">Endoplasmic reticulum</keyword>
<dbReference type="InterPro" id="IPR053973">
    <property type="entry name" value="ERMP1-like_C"/>
</dbReference>
<dbReference type="GO" id="GO:0006508">
    <property type="term" value="P:proteolysis"/>
    <property type="evidence" value="ECO:0007669"/>
    <property type="project" value="UniProtKB-KW"/>
</dbReference>
<comment type="similarity">
    <text evidence="3">Belongs to the peptidase M28 family.</text>
</comment>
<keyword evidence="6" id="KW-0479">Metal-binding</keyword>
<evidence type="ECO:0000256" key="7">
    <source>
        <dbReference type="ARBA" id="ARBA00022801"/>
    </source>
</evidence>
<evidence type="ECO:0000256" key="14">
    <source>
        <dbReference type="ARBA" id="ARBA00070956"/>
    </source>
</evidence>
<feature type="domain" description="Endoplasmic reticulum metallopeptidase 1/1-A TM" evidence="19">
    <location>
        <begin position="487"/>
        <end position="703"/>
    </location>
</feature>
<dbReference type="PANTHER" id="PTHR12147:SF22">
    <property type="entry name" value="ENDOPLASMIC RETICULUM METALLOPEPTIDASE 1"/>
    <property type="match status" value="1"/>
</dbReference>
<keyword evidence="11" id="KW-0482">Metalloprotease</keyword>
<keyword evidence="21" id="KW-1185">Reference proteome</keyword>
<evidence type="ECO:0000259" key="17">
    <source>
        <dbReference type="Pfam" id="PF04389"/>
    </source>
</evidence>
<dbReference type="GO" id="GO:0008235">
    <property type="term" value="F:metalloexopeptidase activity"/>
    <property type="evidence" value="ECO:0007669"/>
    <property type="project" value="InterPro"/>
</dbReference>
<feature type="domain" description="Peptidase M28" evidence="17">
    <location>
        <begin position="225"/>
        <end position="417"/>
    </location>
</feature>
<evidence type="ECO:0000313" key="20">
    <source>
        <dbReference type="Ensembl" id="ENSACCP00020020832.1"/>
    </source>
</evidence>
<feature type="region of interest" description="Disordered" evidence="15">
    <location>
        <begin position="1"/>
        <end position="47"/>
    </location>
</feature>
<name>A0A663F8M7_AQUCH</name>
<evidence type="ECO:0000256" key="5">
    <source>
        <dbReference type="ARBA" id="ARBA00022692"/>
    </source>
</evidence>
<dbReference type="InterPro" id="IPR045175">
    <property type="entry name" value="M28_fam"/>
</dbReference>
<feature type="transmembrane region" description="Helical" evidence="16">
    <location>
        <begin position="589"/>
        <end position="609"/>
    </location>
</feature>
<dbReference type="InterPro" id="IPR053974">
    <property type="entry name" value="ERMP1_1-A_TM"/>
</dbReference>
<evidence type="ECO:0000256" key="16">
    <source>
        <dbReference type="SAM" id="Phobius"/>
    </source>
</evidence>
<dbReference type="Ensembl" id="ENSACCT00020021747.1">
    <property type="protein sequence ID" value="ENSACCP00020020832.1"/>
    <property type="gene ID" value="ENSACCG00020014143.1"/>
</dbReference>
<dbReference type="Proteomes" id="UP000472275">
    <property type="component" value="Chromosome Z"/>
</dbReference>
<dbReference type="GO" id="GO:0046872">
    <property type="term" value="F:metal ion binding"/>
    <property type="evidence" value="ECO:0007669"/>
    <property type="project" value="UniProtKB-KW"/>
</dbReference>
<proteinExistence type="inferred from homology"/>
<organism evidence="20 21">
    <name type="scientific">Aquila chrysaetos chrysaetos</name>
    <dbReference type="NCBI Taxonomy" id="223781"/>
    <lineage>
        <taxon>Eukaryota</taxon>
        <taxon>Metazoa</taxon>
        <taxon>Chordata</taxon>
        <taxon>Craniata</taxon>
        <taxon>Vertebrata</taxon>
        <taxon>Euteleostomi</taxon>
        <taxon>Archelosauria</taxon>
        <taxon>Archosauria</taxon>
        <taxon>Dinosauria</taxon>
        <taxon>Saurischia</taxon>
        <taxon>Theropoda</taxon>
        <taxon>Coelurosauria</taxon>
        <taxon>Aves</taxon>
        <taxon>Neognathae</taxon>
        <taxon>Neoaves</taxon>
        <taxon>Telluraves</taxon>
        <taxon>Accipitrimorphae</taxon>
        <taxon>Accipitriformes</taxon>
        <taxon>Accipitridae</taxon>
        <taxon>Accipitrinae</taxon>
        <taxon>Aquila</taxon>
    </lineage>
</organism>
<dbReference type="GeneTree" id="ENSGT00530000063839"/>
<keyword evidence="7" id="KW-0378">Hydrolase</keyword>
<keyword evidence="13" id="KW-0325">Glycoprotein</keyword>
<reference evidence="20" key="1">
    <citation type="submission" date="2025-08" db="UniProtKB">
        <authorList>
            <consortium name="Ensembl"/>
        </authorList>
    </citation>
    <scope>IDENTIFICATION</scope>
</reference>
<accession>A0A663F8M7</accession>
<dbReference type="InterPro" id="IPR007484">
    <property type="entry name" value="Peptidase_M28"/>
</dbReference>
<dbReference type="PANTHER" id="PTHR12147">
    <property type="entry name" value="METALLOPEPTIDASE M28 FAMILY MEMBER"/>
    <property type="match status" value="1"/>
</dbReference>
<dbReference type="SUPFAM" id="SSF53187">
    <property type="entry name" value="Zn-dependent exopeptidases"/>
    <property type="match status" value="1"/>
</dbReference>
<evidence type="ECO:0000256" key="8">
    <source>
        <dbReference type="ARBA" id="ARBA00022824"/>
    </source>
</evidence>